<reference evidence="3 4" key="1">
    <citation type="journal article" date="2013" name="MBio">
        <title>Genome sequencing of the plant pathogen Taphrina deformans, the causal agent of peach leaf curl.</title>
        <authorList>
            <person name="Cisse O.H."/>
            <person name="Almeida J.M.G.C.F."/>
            <person name="Fonseca A."/>
            <person name="Kumar A.A."/>
            <person name="Salojaervi J."/>
            <person name="Overmyer K."/>
            <person name="Hauser P.M."/>
            <person name="Pagni M."/>
        </authorList>
    </citation>
    <scope>NUCLEOTIDE SEQUENCE [LARGE SCALE GENOMIC DNA]</scope>
    <source>
        <strain evidence="4">PYCC 5710 / ATCC 11124 / CBS 356.35 / IMI 108563 / JCM 9778 / NBRC 8474</strain>
    </source>
</reference>
<dbReference type="AlphaFoldDB" id="R4XG61"/>
<feature type="region of interest" description="Disordered" evidence="1">
    <location>
        <begin position="1"/>
        <end position="26"/>
    </location>
</feature>
<dbReference type="eggNOG" id="ENOG502SUCI">
    <property type="taxonomic scope" value="Eukaryota"/>
</dbReference>
<dbReference type="PROSITE" id="PS50925">
    <property type="entry name" value="BLUF"/>
    <property type="match status" value="1"/>
</dbReference>
<sequence>MLSPKLDSKDVQHIDSESEDIAHTEEQHGETELYQLIYLSSSAGSFSKEDLTDILTTSRRNNTRQGITGLLLYHEGTIIQFLEGNESVIQNLYNIIAMDTRHKGVLPLLKRKIERRDFGTWTMGFKNITNEEKVELEGFNDLMNTLSTHTSVDPMMSKPVQRLIQSWRRL</sequence>
<name>R4XG61_TAPDE</name>
<gene>
    <name evidence="3" type="ORF">TAPDE_005242</name>
</gene>
<dbReference type="Gene3D" id="3.30.70.100">
    <property type="match status" value="1"/>
</dbReference>
<dbReference type="GO" id="GO:0009882">
    <property type="term" value="F:blue light photoreceptor activity"/>
    <property type="evidence" value="ECO:0007669"/>
    <property type="project" value="InterPro"/>
</dbReference>
<evidence type="ECO:0000313" key="4">
    <source>
        <dbReference type="Proteomes" id="UP000013776"/>
    </source>
</evidence>
<proteinExistence type="predicted"/>
<dbReference type="SUPFAM" id="SSF54975">
    <property type="entry name" value="Acylphosphatase/BLUF domain-like"/>
    <property type="match status" value="1"/>
</dbReference>
<evidence type="ECO:0000313" key="3">
    <source>
        <dbReference type="EMBL" id="CCG84725.1"/>
    </source>
</evidence>
<keyword evidence="4" id="KW-1185">Reference proteome</keyword>
<dbReference type="InterPro" id="IPR007024">
    <property type="entry name" value="BLUF_domain"/>
</dbReference>
<dbReference type="Proteomes" id="UP000013776">
    <property type="component" value="Unassembled WGS sequence"/>
</dbReference>
<evidence type="ECO:0000259" key="2">
    <source>
        <dbReference type="PROSITE" id="PS50925"/>
    </source>
</evidence>
<evidence type="ECO:0000256" key="1">
    <source>
        <dbReference type="SAM" id="MobiDB-lite"/>
    </source>
</evidence>
<feature type="domain" description="BLUF" evidence="2">
    <location>
        <begin position="33"/>
        <end position="124"/>
    </location>
</feature>
<dbReference type="Pfam" id="PF04940">
    <property type="entry name" value="BLUF"/>
    <property type="match status" value="1"/>
</dbReference>
<dbReference type="OrthoDB" id="2106504at2759"/>
<dbReference type="SMART" id="SM01034">
    <property type="entry name" value="BLUF"/>
    <property type="match status" value="1"/>
</dbReference>
<protein>
    <recommendedName>
        <fullName evidence="2">BLUF domain-containing protein</fullName>
    </recommendedName>
</protein>
<comment type="caution">
    <text evidence="3">The sequence shown here is derived from an EMBL/GenBank/DDBJ whole genome shotgun (WGS) entry which is preliminary data.</text>
</comment>
<dbReference type="GO" id="GO:0071949">
    <property type="term" value="F:FAD binding"/>
    <property type="evidence" value="ECO:0007669"/>
    <property type="project" value="InterPro"/>
</dbReference>
<organism evidence="3 4">
    <name type="scientific">Taphrina deformans (strain PYCC 5710 / ATCC 11124 / CBS 356.35 / IMI 108563 / JCM 9778 / NBRC 8474)</name>
    <name type="common">Peach leaf curl fungus</name>
    <name type="synonym">Lalaria deformans</name>
    <dbReference type="NCBI Taxonomy" id="1097556"/>
    <lineage>
        <taxon>Eukaryota</taxon>
        <taxon>Fungi</taxon>
        <taxon>Dikarya</taxon>
        <taxon>Ascomycota</taxon>
        <taxon>Taphrinomycotina</taxon>
        <taxon>Taphrinomycetes</taxon>
        <taxon>Taphrinales</taxon>
        <taxon>Taphrinaceae</taxon>
        <taxon>Taphrina</taxon>
    </lineage>
</organism>
<dbReference type="EMBL" id="CAHR02000295">
    <property type="protein sequence ID" value="CCG84725.1"/>
    <property type="molecule type" value="Genomic_DNA"/>
</dbReference>
<accession>R4XG61</accession>
<dbReference type="InterPro" id="IPR036046">
    <property type="entry name" value="Acylphosphatase-like_dom_sf"/>
</dbReference>
<dbReference type="VEuPathDB" id="FungiDB:TAPDE_005242"/>